<organism evidence="1 2">
    <name type="scientific">Prosthecomicrobium pneumaticum</name>
    <dbReference type="NCBI Taxonomy" id="81895"/>
    <lineage>
        <taxon>Bacteria</taxon>
        <taxon>Pseudomonadati</taxon>
        <taxon>Pseudomonadota</taxon>
        <taxon>Alphaproteobacteria</taxon>
        <taxon>Hyphomicrobiales</taxon>
        <taxon>Kaistiaceae</taxon>
        <taxon>Prosthecomicrobium</taxon>
    </lineage>
</organism>
<dbReference type="SUPFAM" id="SSF109854">
    <property type="entry name" value="DinB/YfiT-like putative metalloenzymes"/>
    <property type="match status" value="1"/>
</dbReference>
<evidence type="ECO:0008006" key="3">
    <source>
        <dbReference type="Google" id="ProtNLM"/>
    </source>
</evidence>
<accession>A0A7W9CUD4</accession>
<reference evidence="1 2" key="1">
    <citation type="submission" date="2020-08" db="EMBL/GenBank/DDBJ databases">
        <title>Genomic Encyclopedia of Type Strains, Phase IV (KMG-IV): sequencing the most valuable type-strain genomes for metagenomic binning, comparative biology and taxonomic classification.</title>
        <authorList>
            <person name="Goeker M."/>
        </authorList>
    </citation>
    <scope>NUCLEOTIDE SEQUENCE [LARGE SCALE GENOMIC DNA]</scope>
    <source>
        <strain evidence="1 2">DSM 16268</strain>
    </source>
</reference>
<dbReference type="InterPro" id="IPR034660">
    <property type="entry name" value="DinB/YfiT-like"/>
</dbReference>
<dbReference type="EMBL" id="JACHOO010000002">
    <property type="protein sequence ID" value="MBB5751809.1"/>
    <property type="molecule type" value="Genomic_DNA"/>
</dbReference>
<evidence type="ECO:0000313" key="1">
    <source>
        <dbReference type="EMBL" id="MBB5751809.1"/>
    </source>
</evidence>
<sequence length="167" mass="18196">MSLTLYDLTIPVYRRGFAVLATLLDKGEAHARDNGGDPEALVEARLAPDMLPLAGQIQRASDTAKAAVARLTATEAPRFADEEKSLAELKARIAATVAYLDGVLPEAFEGAAERIIRWGRGQPVEQDGRTYLLTFALPNFFFHLTTAYAILRHQGVPVGKMDYIGPL</sequence>
<evidence type="ECO:0000313" key="2">
    <source>
        <dbReference type="Proteomes" id="UP000523821"/>
    </source>
</evidence>
<dbReference type="PANTHER" id="PTHR36922">
    <property type="entry name" value="BLL2446 PROTEIN"/>
    <property type="match status" value="1"/>
</dbReference>
<gene>
    <name evidence="1" type="ORF">GGQ63_000861</name>
</gene>
<dbReference type="PANTHER" id="PTHR36922:SF1">
    <property type="entry name" value="DUF1993 DOMAIN-CONTAINING PROTEIN"/>
    <property type="match status" value="1"/>
</dbReference>
<keyword evidence="2" id="KW-1185">Reference proteome</keyword>
<protein>
    <recommendedName>
        <fullName evidence="3">DUF1993 domain-containing protein</fullName>
    </recommendedName>
</protein>
<dbReference type="AlphaFoldDB" id="A0A7W9CUD4"/>
<dbReference type="RefSeq" id="WP_183852923.1">
    <property type="nucleotide sequence ID" value="NZ_JACHOO010000002.1"/>
</dbReference>
<name>A0A7W9CUD4_9HYPH</name>
<dbReference type="Pfam" id="PF09351">
    <property type="entry name" value="DUF1993"/>
    <property type="match status" value="1"/>
</dbReference>
<dbReference type="Proteomes" id="UP000523821">
    <property type="component" value="Unassembled WGS sequence"/>
</dbReference>
<proteinExistence type="predicted"/>
<dbReference type="InterPro" id="IPR018531">
    <property type="entry name" value="DUF1993"/>
</dbReference>
<comment type="caution">
    <text evidence="1">The sequence shown here is derived from an EMBL/GenBank/DDBJ whole genome shotgun (WGS) entry which is preliminary data.</text>
</comment>
<dbReference type="Gene3D" id="1.20.120.450">
    <property type="entry name" value="dinb family like domain"/>
    <property type="match status" value="1"/>
</dbReference>